<dbReference type="PANTHER" id="PTHR43788:SF6">
    <property type="entry name" value="DNA HELICASE B"/>
    <property type="match status" value="1"/>
</dbReference>
<evidence type="ECO:0000256" key="1">
    <source>
        <dbReference type="ARBA" id="ARBA00022741"/>
    </source>
</evidence>
<dbReference type="GO" id="GO:0005524">
    <property type="term" value="F:ATP binding"/>
    <property type="evidence" value="ECO:0007669"/>
    <property type="project" value="UniProtKB-KW"/>
</dbReference>
<evidence type="ECO:0000256" key="2">
    <source>
        <dbReference type="ARBA" id="ARBA00022840"/>
    </source>
</evidence>
<dbReference type="AlphaFoldDB" id="A0A644TQK9"/>
<name>A0A644TQK9_9ZZZZ</name>
<keyword evidence="2" id="KW-0067">ATP-binding</keyword>
<dbReference type="EMBL" id="VSSQ01000046">
    <property type="protein sequence ID" value="MPL69286.1"/>
    <property type="molecule type" value="Genomic_DNA"/>
</dbReference>
<dbReference type="Gene3D" id="3.40.50.300">
    <property type="entry name" value="P-loop containing nucleotide triphosphate hydrolases"/>
    <property type="match status" value="2"/>
</dbReference>
<gene>
    <name evidence="4" type="primary">recD2_7</name>
    <name evidence="4" type="ORF">SDC9_15023</name>
</gene>
<dbReference type="SUPFAM" id="SSF52540">
    <property type="entry name" value="P-loop containing nucleoside triphosphate hydrolases"/>
    <property type="match status" value="2"/>
</dbReference>
<dbReference type="NCBIfam" id="TIGR02686">
    <property type="entry name" value="relax_trwC"/>
    <property type="match status" value="1"/>
</dbReference>
<dbReference type="GO" id="GO:0016787">
    <property type="term" value="F:hydrolase activity"/>
    <property type="evidence" value="ECO:0007669"/>
    <property type="project" value="UniProtKB-KW"/>
</dbReference>
<dbReference type="EC" id="3.6.4.12" evidence="4"/>
<dbReference type="CDD" id="cd18809">
    <property type="entry name" value="SF1_C_RecD"/>
    <property type="match status" value="1"/>
</dbReference>
<dbReference type="GO" id="GO:0003678">
    <property type="term" value="F:DNA helicase activity"/>
    <property type="evidence" value="ECO:0007669"/>
    <property type="project" value="UniProtKB-EC"/>
</dbReference>
<proteinExistence type="predicted"/>
<evidence type="ECO:0000259" key="3">
    <source>
        <dbReference type="Pfam" id="PF08751"/>
    </source>
</evidence>
<dbReference type="InterPro" id="IPR014862">
    <property type="entry name" value="TrwC"/>
</dbReference>
<protein>
    <submittedName>
        <fullName evidence="4">ATP-dependent RecD-like DNA helicase</fullName>
        <ecNumber evidence="4">3.6.4.12</ecNumber>
    </submittedName>
</protein>
<evidence type="ECO:0000313" key="4">
    <source>
        <dbReference type="EMBL" id="MPL69286.1"/>
    </source>
</evidence>
<dbReference type="PANTHER" id="PTHR43788">
    <property type="entry name" value="DNA2/NAM7 HELICASE FAMILY MEMBER"/>
    <property type="match status" value="1"/>
</dbReference>
<dbReference type="InterPro" id="IPR027417">
    <property type="entry name" value="P-loop_NTPase"/>
</dbReference>
<organism evidence="4">
    <name type="scientific">bioreactor metagenome</name>
    <dbReference type="NCBI Taxonomy" id="1076179"/>
    <lineage>
        <taxon>unclassified sequences</taxon>
        <taxon>metagenomes</taxon>
        <taxon>ecological metagenomes</taxon>
    </lineage>
</organism>
<dbReference type="Pfam" id="PF13604">
    <property type="entry name" value="AAA_30"/>
    <property type="match status" value="1"/>
</dbReference>
<keyword evidence="4" id="KW-0347">Helicase</keyword>
<keyword evidence="1" id="KW-0547">Nucleotide-binding</keyword>
<dbReference type="InterPro" id="IPR014059">
    <property type="entry name" value="TraI/TrwC_relax"/>
</dbReference>
<reference evidence="4" key="1">
    <citation type="submission" date="2019-08" db="EMBL/GenBank/DDBJ databases">
        <authorList>
            <person name="Kucharzyk K."/>
            <person name="Murdoch R.W."/>
            <person name="Higgins S."/>
            <person name="Loffler F."/>
        </authorList>
    </citation>
    <scope>NUCLEOTIDE SEQUENCE</scope>
</reference>
<dbReference type="SUPFAM" id="SSF55464">
    <property type="entry name" value="Origin of replication-binding domain, RBD-like"/>
    <property type="match status" value="1"/>
</dbReference>
<dbReference type="InterPro" id="IPR050534">
    <property type="entry name" value="Coronavir_polyprotein_1ab"/>
</dbReference>
<dbReference type="CDD" id="cd17933">
    <property type="entry name" value="DEXSc_RecD-like"/>
    <property type="match status" value="1"/>
</dbReference>
<dbReference type="Pfam" id="PF08751">
    <property type="entry name" value="TrwC"/>
    <property type="match status" value="1"/>
</dbReference>
<sequence length="866" mass="96906">MLSISNVSAHQASTYYEKDGYYARLDDNNDQWQGNLQQELGLPENVNPEDFNKLINERKERAGFDLCFSAPKSVSVAMVLDESTRQAMIEAHNAAVKATLEQIEKREIGARITKDGVTEHVKTGNMIAAKFDHYVSRNSDPQLHTHGVILNKTKIGDKWYAVDNPDLYKNKILYGQLYRNALAQELMNKGYEITVTDPQKGFFELKGIEQEVINQFSSRRQEIVEKLKEWGTNTPEAASTAAIMTRQAKEHKSMDMLMDSWKETLDEMGGATIVKADAPISLTPDQQKAEFEQAIKQLSRKQFAFTEKELKRAVLAAGVGSGMSETEYEKLMKSATVEKSLIGLGGIKGSDDPTIYCTTKQNLETEKKIFHEVARGKGTIKAMETAQARETLTKALGKDPLSDQQREAILTIATTKDKYLAIQGLAGTGKTYMLNYARQVLESDGYEVKGACFTGKAAQGLQTDAKIPSSTIHGLLNRLEREAGNRKQGEDMQNKTEWNLKGLKPSATKEAWVVDEASMVDNKTMSHLMEAAKIKGAKVVLVGDRQQLLPIGVGNAFAVLTETQKINTVMMDEIRRQKNVNLLQAVREAVKGDLSKSLELIEEDTHVIAKRNERMKTIVADYTTLSPEQQQKTIVLTALNKDRCKLNRDIRADLKNQGLLGSGKTYEVEDAEGKSLKREFVQKDKVIFLENDNWLGIMNGQIGIVETIEGNVMTVQSGEKAVTIDLNQYKKIDHGYAMTTYKSQSMTVDRALINLDSKQEYLNSRNAFYVDISRARHEVKVYTDNREKVTEQIAVFAKKITSEDFLIRAATEGKVPVKRPSISDLFQRGKSLKKDDFKDIYKSLMVKTKTILNLPSGKKPTGMGGL</sequence>
<dbReference type="Gene3D" id="2.30.30.940">
    <property type="match status" value="1"/>
</dbReference>
<dbReference type="NCBIfam" id="NF041492">
    <property type="entry name" value="MobF"/>
    <property type="match status" value="1"/>
</dbReference>
<feature type="domain" description="TrwC relaxase" evidence="3">
    <location>
        <begin position="10"/>
        <end position="268"/>
    </location>
</feature>
<comment type="caution">
    <text evidence="4">The sequence shown here is derived from an EMBL/GenBank/DDBJ whole genome shotgun (WGS) entry which is preliminary data.</text>
</comment>
<keyword evidence="4" id="KW-0378">Hydrolase</keyword>
<accession>A0A644TQK9</accession>